<feature type="coiled-coil region" evidence="9">
    <location>
        <begin position="357"/>
        <end position="391"/>
    </location>
</feature>
<evidence type="ECO:0000313" key="13">
    <source>
        <dbReference type="EMBL" id="MFC5988515.1"/>
    </source>
</evidence>
<dbReference type="PANTHER" id="PTHR24421">
    <property type="entry name" value="NITRATE/NITRITE SENSOR PROTEIN NARX-RELATED"/>
    <property type="match status" value="1"/>
</dbReference>
<dbReference type="RefSeq" id="WP_379895991.1">
    <property type="nucleotide sequence ID" value="NZ_CBCSCT010000011.1"/>
</dbReference>
<gene>
    <name evidence="13" type="ORF">ACFPXP_19090</name>
</gene>
<feature type="transmembrane region" description="Helical" evidence="10">
    <location>
        <begin position="245"/>
        <end position="266"/>
    </location>
</feature>
<dbReference type="SUPFAM" id="SSF55874">
    <property type="entry name" value="ATPase domain of HSP90 chaperone/DNA topoisomerase II/histidine kinase"/>
    <property type="match status" value="1"/>
</dbReference>
<name>A0ABW1ITQ7_9BACL</name>
<dbReference type="PANTHER" id="PTHR24421:SF10">
    <property type="entry name" value="NITRATE_NITRITE SENSOR PROTEIN NARQ"/>
    <property type="match status" value="1"/>
</dbReference>
<keyword evidence="9" id="KW-0175">Coiled coil</keyword>
<feature type="transmembrane region" description="Helical" evidence="10">
    <location>
        <begin position="152"/>
        <end position="173"/>
    </location>
</feature>
<dbReference type="Pfam" id="PF07730">
    <property type="entry name" value="HisKA_3"/>
    <property type="match status" value="1"/>
</dbReference>
<comment type="caution">
    <text evidence="13">The sequence shown here is derived from an EMBL/GenBank/DDBJ whole genome shotgun (WGS) entry which is preliminary data.</text>
</comment>
<keyword evidence="11" id="KW-0732">Signal</keyword>
<keyword evidence="5" id="KW-0547">Nucleotide-binding</keyword>
<organism evidence="13 14">
    <name type="scientific">Marinicrinis lubricantis</name>
    <dbReference type="NCBI Taxonomy" id="2086470"/>
    <lineage>
        <taxon>Bacteria</taxon>
        <taxon>Bacillati</taxon>
        <taxon>Bacillota</taxon>
        <taxon>Bacilli</taxon>
        <taxon>Bacillales</taxon>
        <taxon>Paenibacillaceae</taxon>
    </lineage>
</organism>
<dbReference type="InterPro" id="IPR011712">
    <property type="entry name" value="Sig_transdc_His_kin_sub3_dim/P"/>
</dbReference>
<keyword evidence="7" id="KW-0067">ATP-binding</keyword>
<feature type="transmembrane region" description="Helical" evidence="10">
    <location>
        <begin position="214"/>
        <end position="233"/>
    </location>
</feature>
<dbReference type="EC" id="2.7.13.3" evidence="2"/>
<evidence type="ECO:0000256" key="9">
    <source>
        <dbReference type="SAM" id="Coils"/>
    </source>
</evidence>
<feature type="signal peptide" evidence="11">
    <location>
        <begin position="1"/>
        <end position="15"/>
    </location>
</feature>
<dbReference type="InterPro" id="IPR036890">
    <property type="entry name" value="HATPase_C_sf"/>
</dbReference>
<comment type="catalytic activity">
    <reaction evidence="1">
        <text>ATP + protein L-histidine = ADP + protein N-phospho-L-histidine.</text>
        <dbReference type="EC" id="2.7.13.3"/>
    </reaction>
</comment>
<evidence type="ECO:0000256" key="1">
    <source>
        <dbReference type="ARBA" id="ARBA00000085"/>
    </source>
</evidence>
<feature type="transmembrane region" description="Helical" evidence="10">
    <location>
        <begin position="332"/>
        <end position="354"/>
    </location>
</feature>
<keyword evidence="10" id="KW-0472">Membrane</keyword>
<evidence type="ECO:0000259" key="12">
    <source>
        <dbReference type="Pfam" id="PF07730"/>
    </source>
</evidence>
<evidence type="ECO:0000313" key="14">
    <source>
        <dbReference type="Proteomes" id="UP001596250"/>
    </source>
</evidence>
<keyword evidence="10" id="KW-1133">Transmembrane helix</keyword>
<dbReference type="Gene3D" id="3.30.565.10">
    <property type="entry name" value="Histidine kinase-like ATPase, C-terminal domain"/>
    <property type="match status" value="1"/>
</dbReference>
<dbReference type="InterPro" id="IPR050482">
    <property type="entry name" value="Sensor_HK_TwoCompSys"/>
</dbReference>
<feature type="domain" description="Signal transduction histidine kinase subgroup 3 dimerisation and phosphoacceptor" evidence="12">
    <location>
        <begin position="422"/>
        <end position="487"/>
    </location>
</feature>
<accession>A0ABW1ITQ7</accession>
<dbReference type="GO" id="GO:0016301">
    <property type="term" value="F:kinase activity"/>
    <property type="evidence" value="ECO:0007669"/>
    <property type="project" value="UniProtKB-KW"/>
</dbReference>
<evidence type="ECO:0000256" key="4">
    <source>
        <dbReference type="ARBA" id="ARBA00022679"/>
    </source>
</evidence>
<keyword evidence="4" id="KW-0808">Transferase</keyword>
<evidence type="ECO:0000256" key="7">
    <source>
        <dbReference type="ARBA" id="ARBA00022840"/>
    </source>
</evidence>
<sequence length="613" mass="70239">MTLILYFLFLSAAHAQSPSIPRVEMLVDDAAVSELSDPSTAWKQYRPPVDSGEETMWLRLTLEPEAEGSHLFLYPVPRYYEIYQDGMQIYRSSEQSPEDPRTSRLLFWNIVQLDETEEHGQLYIRLEGRAPFMMFADSETDLFWQMLKLDGANLILVIAFTVISAFTLLLYFVNRRMRLLLYYTLFLFLHFVVLLSGTQLLSKQLLFELPPVAYFYWYLIGNFLDFTLLLLLFRQLLPERDGRRVYQLAAVYAGIGIFSVALVSIYPPSYHAILNVTGMISLIGVRLFVLVLSAISLRRHRDSELLIFTIGFAVFVALDLLLSIAMQFVNVTWVYVLKMIQPLAIVVPGAMIIIRHYRIAERKAKDYSDALQRLTEQLQEDNVRLEESVSERTTELEDVHQLLLGHVQEKAAAELEMAALTERNRIAGEIHDIVGHTLTTTIVQLEAGKMLVDKSPDQTRERLEIAQELVRKGLEEIRGSVRLLREAEWSYDLTGALEKLLKETEETAKVEIRHTISDLPELTLEQKNTLYLAAREGLTNGMKHGDSRVFEMQLFFEEPLVIFQLKNDGSPIEGAKQGFGLKAMQQRVEQAGGWLKITADGEWNVILDIRLPV</sequence>
<protein>
    <recommendedName>
        <fullName evidence="2">histidine kinase</fullName>
        <ecNumber evidence="2">2.7.13.3</ecNumber>
    </recommendedName>
</protein>
<evidence type="ECO:0000256" key="5">
    <source>
        <dbReference type="ARBA" id="ARBA00022741"/>
    </source>
</evidence>
<evidence type="ECO:0000256" key="11">
    <source>
        <dbReference type="SAM" id="SignalP"/>
    </source>
</evidence>
<dbReference type="EMBL" id="JBHSQV010000182">
    <property type="protein sequence ID" value="MFC5988515.1"/>
    <property type="molecule type" value="Genomic_DNA"/>
</dbReference>
<keyword evidence="14" id="KW-1185">Reference proteome</keyword>
<evidence type="ECO:0000256" key="10">
    <source>
        <dbReference type="SAM" id="Phobius"/>
    </source>
</evidence>
<evidence type="ECO:0000256" key="6">
    <source>
        <dbReference type="ARBA" id="ARBA00022777"/>
    </source>
</evidence>
<evidence type="ECO:0000256" key="8">
    <source>
        <dbReference type="ARBA" id="ARBA00023012"/>
    </source>
</evidence>
<keyword evidence="3" id="KW-0597">Phosphoprotein</keyword>
<keyword evidence="6 13" id="KW-0418">Kinase</keyword>
<dbReference type="Proteomes" id="UP001596250">
    <property type="component" value="Unassembled WGS sequence"/>
</dbReference>
<dbReference type="Gene3D" id="1.20.5.1930">
    <property type="match status" value="1"/>
</dbReference>
<reference evidence="14" key="1">
    <citation type="journal article" date="2019" name="Int. J. Syst. Evol. Microbiol.">
        <title>The Global Catalogue of Microorganisms (GCM) 10K type strain sequencing project: providing services to taxonomists for standard genome sequencing and annotation.</title>
        <authorList>
            <consortium name="The Broad Institute Genomics Platform"/>
            <consortium name="The Broad Institute Genome Sequencing Center for Infectious Disease"/>
            <person name="Wu L."/>
            <person name="Ma J."/>
        </authorList>
    </citation>
    <scope>NUCLEOTIDE SEQUENCE [LARGE SCALE GENOMIC DNA]</scope>
    <source>
        <strain evidence="14">CCM 8749</strain>
    </source>
</reference>
<feature type="transmembrane region" description="Helical" evidence="10">
    <location>
        <begin position="272"/>
        <end position="293"/>
    </location>
</feature>
<feature type="transmembrane region" description="Helical" evidence="10">
    <location>
        <begin position="180"/>
        <end position="202"/>
    </location>
</feature>
<feature type="transmembrane region" description="Helical" evidence="10">
    <location>
        <begin position="305"/>
        <end position="326"/>
    </location>
</feature>
<feature type="chain" id="PRO_5045653689" description="histidine kinase" evidence="11">
    <location>
        <begin position="16"/>
        <end position="613"/>
    </location>
</feature>
<proteinExistence type="predicted"/>
<evidence type="ECO:0000256" key="3">
    <source>
        <dbReference type="ARBA" id="ARBA00022553"/>
    </source>
</evidence>
<keyword evidence="10" id="KW-0812">Transmembrane</keyword>
<evidence type="ECO:0000256" key="2">
    <source>
        <dbReference type="ARBA" id="ARBA00012438"/>
    </source>
</evidence>
<keyword evidence="8" id="KW-0902">Two-component regulatory system</keyword>